<protein>
    <recommendedName>
        <fullName evidence="4">Purine nucleoside phosphorylase</fullName>
    </recommendedName>
</protein>
<evidence type="ECO:0000256" key="2">
    <source>
        <dbReference type="SAM" id="SignalP"/>
    </source>
</evidence>
<name>A0A0H2XZY9_BURO1</name>
<evidence type="ECO:0008006" key="4">
    <source>
        <dbReference type="Google" id="ProtNLM"/>
    </source>
</evidence>
<reference evidence="3" key="1">
    <citation type="submission" date="2006-05" db="EMBL/GenBank/DDBJ databases">
        <title>Complete sequence of chromosome 2 of Burkholderia cenocepacia AU 1054.</title>
        <authorList>
            <consortium name="US DOE Joint Genome Institute"/>
            <person name="Copeland A."/>
            <person name="Lucas S."/>
            <person name="Lapidus A."/>
            <person name="Barry K."/>
            <person name="Detter J.C."/>
            <person name="Glavina del Rio T."/>
            <person name="Hammon N."/>
            <person name="Israni S."/>
            <person name="Dalin E."/>
            <person name="Tice H."/>
            <person name="Pitluck S."/>
            <person name="Chain P."/>
            <person name="Malfatti S."/>
            <person name="Shin M."/>
            <person name="Vergez L."/>
            <person name="Schmutz J."/>
            <person name="Larimer F."/>
            <person name="Land M."/>
            <person name="Hauser L."/>
            <person name="Kyrpides N."/>
            <person name="Lykidis A."/>
            <person name="LiPuma J.J."/>
            <person name="Konstantinidis K."/>
            <person name="Tiedje J.M."/>
            <person name="Richardson P."/>
        </authorList>
    </citation>
    <scope>NUCLEOTIDE SEQUENCE [LARGE SCALE GENOMIC DNA]</scope>
    <source>
        <strain evidence="3">AU 1054</strain>
    </source>
</reference>
<dbReference type="AlphaFoldDB" id="A0A0H2XZY9"/>
<dbReference type="HOGENOM" id="CLU_117081_1_1_4"/>
<feature type="chain" id="PRO_5002601906" description="Purine nucleoside phosphorylase" evidence="2">
    <location>
        <begin position="23"/>
        <end position="85"/>
    </location>
</feature>
<feature type="region of interest" description="Disordered" evidence="1">
    <location>
        <begin position="63"/>
        <end position="85"/>
    </location>
</feature>
<organism evidence="3">
    <name type="scientific">Burkholderia orbicola (strain AU 1054)</name>
    <dbReference type="NCBI Taxonomy" id="331271"/>
    <lineage>
        <taxon>Bacteria</taxon>
        <taxon>Pseudomonadati</taxon>
        <taxon>Pseudomonadota</taxon>
        <taxon>Betaproteobacteria</taxon>
        <taxon>Burkholderiales</taxon>
        <taxon>Burkholderiaceae</taxon>
        <taxon>Burkholderia</taxon>
        <taxon>Burkholderia cepacia complex</taxon>
        <taxon>Burkholderia orbicola</taxon>
    </lineage>
</organism>
<feature type="compositionally biased region" description="Polar residues" evidence="1">
    <location>
        <begin position="67"/>
        <end position="85"/>
    </location>
</feature>
<keyword evidence="2" id="KW-0732">Signal</keyword>
<gene>
    <name evidence="3" type="ordered locus">Bcen_4935</name>
</gene>
<dbReference type="Pfam" id="PF13663">
    <property type="entry name" value="DUF4148"/>
    <property type="match status" value="1"/>
</dbReference>
<sequence length="85" mass="9021" precursor="true">MKQIIVTAGLALLASAPLTSFAQSDMPLSRAQVRAELANLEQAGYNPLSVDVDYPAGLQKAEARLQAEQTSSQRQAAIQSGAQQH</sequence>
<proteinExistence type="predicted"/>
<dbReference type="EMBL" id="CP000379">
    <property type="protein sequence ID" value="ABF79810.1"/>
    <property type="molecule type" value="Genomic_DNA"/>
</dbReference>
<feature type="signal peptide" evidence="2">
    <location>
        <begin position="1"/>
        <end position="22"/>
    </location>
</feature>
<accession>A0A0H2XZY9</accession>
<evidence type="ECO:0000256" key="1">
    <source>
        <dbReference type="SAM" id="MobiDB-lite"/>
    </source>
</evidence>
<dbReference type="InterPro" id="IPR025421">
    <property type="entry name" value="DUF4148"/>
</dbReference>
<evidence type="ECO:0000313" key="3">
    <source>
        <dbReference type="EMBL" id="ABF79810.1"/>
    </source>
</evidence>